<evidence type="ECO:0008006" key="3">
    <source>
        <dbReference type="Google" id="ProtNLM"/>
    </source>
</evidence>
<name>A0A1H8FJP7_9BACI</name>
<dbReference type="Proteomes" id="UP000198553">
    <property type="component" value="Unassembled WGS sequence"/>
</dbReference>
<organism evidence="1 2">
    <name type="scientific">Mesobacillus persicus</name>
    <dbReference type="NCBI Taxonomy" id="930146"/>
    <lineage>
        <taxon>Bacteria</taxon>
        <taxon>Bacillati</taxon>
        <taxon>Bacillota</taxon>
        <taxon>Bacilli</taxon>
        <taxon>Bacillales</taxon>
        <taxon>Bacillaceae</taxon>
        <taxon>Mesobacillus</taxon>
    </lineage>
</organism>
<protein>
    <recommendedName>
        <fullName evidence="3">Small peptidoglycan-associated lipoprotein</fullName>
    </recommendedName>
</protein>
<dbReference type="STRING" id="930146.SAMN05192533_11181"/>
<evidence type="ECO:0000313" key="1">
    <source>
        <dbReference type="EMBL" id="SEN31734.1"/>
    </source>
</evidence>
<accession>A0A1H8FJP7</accession>
<dbReference type="EMBL" id="FOBW01000011">
    <property type="protein sequence ID" value="SEN31734.1"/>
    <property type="molecule type" value="Genomic_DNA"/>
</dbReference>
<dbReference type="PROSITE" id="PS51257">
    <property type="entry name" value="PROKAR_LIPOPROTEIN"/>
    <property type="match status" value="1"/>
</dbReference>
<keyword evidence="2" id="KW-1185">Reference proteome</keyword>
<gene>
    <name evidence="1" type="ORF">SAMN05192533_11181</name>
</gene>
<reference evidence="2" key="1">
    <citation type="submission" date="2016-10" db="EMBL/GenBank/DDBJ databases">
        <authorList>
            <person name="Varghese N."/>
            <person name="Submissions S."/>
        </authorList>
    </citation>
    <scope>NUCLEOTIDE SEQUENCE [LARGE SCALE GENOMIC DNA]</scope>
    <source>
        <strain evidence="2">B48,IBRC-M 10115,DSM 25386,CECT 8001</strain>
    </source>
</reference>
<dbReference type="InterPro" id="IPR036249">
    <property type="entry name" value="Thioredoxin-like_sf"/>
</dbReference>
<proteinExistence type="predicted"/>
<sequence length="124" mass="14242">MKGMSIILTATFLLFTSSCSNTYSNEDLGLNYDEKQILFFSNEADYHFEAPYYEAIIELKKKYPDEINNMMVLSGGKASKYYKTFEIDQSPALLVYYQDKVIVNIHGKVSKDEIIQPITKILSN</sequence>
<dbReference type="AlphaFoldDB" id="A0A1H8FJP7"/>
<evidence type="ECO:0000313" key="2">
    <source>
        <dbReference type="Proteomes" id="UP000198553"/>
    </source>
</evidence>
<dbReference type="SUPFAM" id="SSF52833">
    <property type="entry name" value="Thioredoxin-like"/>
    <property type="match status" value="1"/>
</dbReference>